<dbReference type="GO" id="GO:0035556">
    <property type="term" value="P:intracellular signal transduction"/>
    <property type="evidence" value="ECO:0007669"/>
    <property type="project" value="TreeGrafter"/>
</dbReference>
<dbReference type="Pfam" id="PF00069">
    <property type="entry name" value="Pkinase"/>
    <property type="match status" value="1"/>
</dbReference>
<dbReference type="PANTHER" id="PTHR24346">
    <property type="entry name" value="MAP/MICROTUBULE AFFINITY-REGULATING KINASE"/>
    <property type="match status" value="1"/>
</dbReference>
<dbReference type="Proteomes" id="UP000253551">
    <property type="component" value="Unassembled WGS sequence"/>
</dbReference>
<keyword evidence="2 3" id="KW-0067">ATP-binding</keyword>
<name>A0A367KT03_RHIST</name>
<evidence type="ECO:0000256" key="1">
    <source>
        <dbReference type="ARBA" id="ARBA00022741"/>
    </source>
</evidence>
<evidence type="ECO:0000256" key="4">
    <source>
        <dbReference type="RuleBase" id="RU000304"/>
    </source>
</evidence>
<keyword evidence="7" id="KW-0808">Transferase</keyword>
<keyword evidence="7" id="KW-0418">Kinase</keyword>
<dbReference type="SUPFAM" id="SSF56112">
    <property type="entry name" value="Protein kinase-like (PK-like)"/>
    <property type="match status" value="1"/>
</dbReference>
<accession>A0A367KT03</accession>
<dbReference type="Gene3D" id="1.10.510.10">
    <property type="entry name" value="Transferase(Phosphotransferase) domain 1"/>
    <property type="match status" value="1"/>
</dbReference>
<dbReference type="PROSITE" id="PS00108">
    <property type="entry name" value="PROTEIN_KINASE_ST"/>
    <property type="match status" value="1"/>
</dbReference>
<evidence type="ECO:0000313" key="8">
    <source>
        <dbReference type="Proteomes" id="UP000253551"/>
    </source>
</evidence>
<keyword evidence="8" id="KW-1185">Reference proteome</keyword>
<reference evidence="7 8" key="1">
    <citation type="journal article" date="2018" name="G3 (Bethesda)">
        <title>Phylogenetic and Phylogenomic Definition of Rhizopus Species.</title>
        <authorList>
            <person name="Gryganskyi A.P."/>
            <person name="Golan J."/>
            <person name="Dolatabadi S."/>
            <person name="Mondo S."/>
            <person name="Robb S."/>
            <person name="Idnurm A."/>
            <person name="Muszewska A."/>
            <person name="Steczkiewicz K."/>
            <person name="Masonjones S."/>
            <person name="Liao H.L."/>
            <person name="Gajdeczka M.T."/>
            <person name="Anike F."/>
            <person name="Vuek A."/>
            <person name="Anishchenko I.M."/>
            <person name="Voigt K."/>
            <person name="de Hoog G.S."/>
            <person name="Smith M.E."/>
            <person name="Heitman J."/>
            <person name="Vilgalys R."/>
            <person name="Stajich J.E."/>
        </authorList>
    </citation>
    <scope>NUCLEOTIDE SEQUENCE [LARGE SCALE GENOMIC DNA]</scope>
    <source>
        <strain evidence="7 8">LSU 92-RS-03</strain>
    </source>
</reference>
<dbReference type="STRING" id="4846.A0A367KT03"/>
<dbReference type="InterPro" id="IPR008271">
    <property type="entry name" value="Ser/Thr_kinase_AS"/>
</dbReference>
<dbReference type="OrthoDB" id="6513151at2759"/>
<dbReference type="PROSITE" id="PS50011">
    <property type="entry name" value="PROTEIN_KINASE_DOM"/>
    <property type="match status" value="1"/>
</dbReference>
<dbReference type="PROSITE" id="PS00107">
    <property type="entry name" value="PROTEIN_KINASE_ATP"/>
    <property type="match status" value="1"/>
</dbReference>
<evidence type="ECO:0000259" key="6">
    <source>
        <dbReference type="PROSITE" id="PS50011"/>
    </source>
</evidence>
<evidence type="ECO:0000256" key="5">
    <source>
        <dbReference type="SAM" id="MobiDB-lite"/>
    </source>
</evidence>
<evidence type="ECO:0000313" key="7">
    <source>
        <dbReference type="EMBL" id="RCI05321.1"/>
    </source>
</evidence>
<dbReference type="SMART" id="SM00220">
    <property type="entry name" value="S_TKc"/>
    <property type="match status" value="1"/>
</dbReference>
<dbReference type="InterPro" id="IPR011009">
    <property type="entry name" value="Kinase-like_dom_sf"/>
</dbReference>
<proteinExistence type="inferred from homology"/>
<comment type="caution">
    <text evidence="7">The sequence shown here is derived from an EMBL/GenBank/DDBJ whole genome shotgun (WGS) entry which is preliminary data.</text>
</comment>
<evidence type="ECO:0000256" key="2">
    <source>
        <dbReference type="ARBA" id="ARBA00022840"/>
    </source>
</evidence>
<keyword evidence="4" id="KW-0723">Serine/threonine-protein kinase</keyword>
<feature type="binding site" evidence="3">
    <location>
        <position position="185"/>
    </location>
    <ligand>
        <name>ATP</name>
        <dbReference type="ChEBI" id="CHEBI:30616"/>
    </ligand>
</feature>
<protein>
    <submittedName>
        <fullName evidence="7">Serine/threonine-protein kinase HAL4/sat4</fullName>
    </submittedName>
</protein>
<organism evidence="7 8">
    <name type="scientific">Rhizopus stolonifer</name>
    <name type="common">Rhizopus nigricans</name>
    <dbReference type="NCBI Taxonomy" id="4846"/>
    <lineage>
        <taxon>Eukaryota</taxon>
        <taxon>Fungi</taxon>
        <taxon>Fungi incertae sedis</taxon>
        <taxon>Mucoromycota</taxon>
        <taxon>Mucoromycotina</taxon>
        <taxon>Mucoromycetes</taxon>
        <taxon>Mucorales</taxon>
        <taxon>Mucorineae</taxon>
        <taxon>Rhizopodaceae</taxon>
        <taxon>Rhizopus</taxon>
    </lineage>
</organism>
<dbReference type="GO" id="GO:0004674">
    <property type="term" value="F:protein serine/threonine kinase activity"/>
    <property type="evidence" value="ECO:0007669"/>
    <property type="project" value="UniProtKB-KW"/>
</dbReference>
<dbReference type="PANTHER" id="PTHR24346:SF75">
    <property type="entry name" value="AURORA KINASE"/>
    <property type="match status" value="1"/>
</dbReference>
<gene>
    <name evidence="7" type="primary">SAT4_16</name>
    <name evidence="7" type="ORF">CU098_011619</name>
</gene>
<comment type="similarity">
    <text evidence="4">Belongs to the protein kinase superfamily.</text>
</comment>
<dbReference type="GO" id="GO:0005524">
    <property type="term" value="F:ATP binding"/>
    <property type="evidence" value="ECO:0007669"/>
    <property type="project" value="UniProtKB-UniRule"/>
</dbReference>
<feature type="domain" description="Protein kinase" evidence="6">
    <location>
        <begin position="156"/>
        <end position="421"/>
    </location>
</feature>
<dbReference type="AlphaFoldDB" id="A0A367KT03"/>
<dbReference type="InterPro" id="IPR017441">
    <property type="entry name" value="Protein_kinase_ATP_BS"/>
</dbReference>
<dbReference type="EMBL" id="PJQM01000417">
    <property type="protein sequence ID" value="RCI05321.1"/>
    <property type="molecule type" value="Genomic_DNA"/>
</dbReference>
<feature type="region of interest" description="Disordered" evidence="5">
    <location>
        <begin position="30"/>
        <end position="78"/>
    </location>
</feature>
<evidence type="ECO:0000256" key="3">
    <source>
        <dbReference type="PROSITE-ProRule" id="PRU10141"/>
    </source>
</evidence>
<dbReference type="GO" id="GO:0005737">
    <property type="term" value="C:cytoplasm"/>
    <property type="evidence" value="ECO:0007669"/>
    <property type="project" value="TreeGrafter"/>
</dbReference>
<keyword evidence="1 3" id="KW-0547">Nucleotide-binding</keyword>
<dbReference type="InterPro" id="IPR000719">
    <property type="entry name" value="Prot_kinase_dom"/>
</dbReference>
<sequence length="432" mass="49874">MFRKSQLAFIPLSKNPYLSSDSATRRIYLDQSQSTVDLEEDGDDDGDGALEGSCNEDSDENSDENSDDDSDEYSDDESDIELSTLMAHKSWSGNSSNAVISKNKSPKQRHYVWSFFKEIVNKWRRFTVSEPVTTYHPENGPYQPFAERAICLSNYGSLGKDIGQGISSHVYLLQGTSYRKPLVAKLFRSYKNKTSRSDYMKSILNEFSIGYTARHKNILRTYDFVKMDNDYNKFALIVDYCPEGDLYSLLFYRELKKGEIYSFFKQLLKGVKYLHDLGVAHRDLKPENLLIHNGTLKITDFGFSDVFRGGNETRTTLSHGLAGTAPYIAPEIFTTRRYWGTVSDVWSIGIVFYFMHFASVPFSSARKREGNYSYFLRTRHKRAYPPFRHLPVKERKLLYTILNPDNKQRITIDELLADPWVESFPTKYEKKA</sequence>
<feature type="compositionally biased region" description="Acidic residues" evidence="5">
    <location>
        <begin position="37"/>
        <end position="78"/>
    </location>
</feature>